<reference evidence="1" key="2">
    <citation type="submission" date="2022-01" db="EMBL/GenBank/DDBJ databases">
        <authorList>
            <person name="Yamashiro T."/>
            <person name="Shiraishi A."/>
            <person name="Satake H."/>
            <person name="Nakayama K."/>
        </authorList>
    </citation>
    <scope>NUCLEOTIDE SEQUENCE</scope>
</reference>
<accession>A0ABQ5DHU0</accession>
<comment type="caution">
    <text evidence="1">The sequence shown here is derived from an EMBL/GenBank/DDBJ whole genome shotgun (WGS) entry which is preliminary data.</text>
</comment>
<evidence type="ECO:0000313" key="2">
    <source>
        <dbReference type="Proteomes" id="UP001151760"/>
    </source>
</evidence>
<proteinExistence type="predicted"/>
<sequence>MTIGLDLPSQILEAQKEAIKVENLEAKDISGMLKKLEVRVDGTLCLDNKSWLPCYGDTRSLIMHESHMGEAQLTGPDIIHETTEKIFKIRDRMQAARDRQKSYGDKRRRPLDFDVGDKVLRTKMLCEVSCIAVIFQLSEDHFDMSNSDELRHTDNTTLVPPRFLDTLPQVYHRRRPSLGLLILPLSSVSPNPPTIRHTARISIPPIEPNLAERARISAVNLDDYQLDPLTPPPYPFTMAAYQRMINEMDPTQREEALTETEALSVDDAVTHAASTQEENNLGSNSSQNKACNYKEFYTVMHENFRGTEGAVGLTRWFEKLGSQFGISNMAEGDRVKFASSTLLDGALTWWNVYVRSVTLDTAHATP</sequence>
<protein>
    <recommendedName>
        <fullName evidence="3">Reverse transcriptase domain-containing protein</fullName>
    </recommendedName>
</protein>
<gene>
    <name evidence="1" type="ORF">Tco_0926803</name>
</gene>
<organism evidence="1 2">
    <name type="scientific">Tanacetum coccineum</name>
    <dbReference type="NCBI Taxonomy" id="301880"/>
    <lineage>
        <taxon>Eukaryota</taxon>
        <taxon>Viridiplantae</taxon>
        <taxon>Streptophyta</taxon>
        <taxon>Embryophyta</taxon>
        <taxon>Tracheophyta</taxon>
        <taxon>Spermatophyta</taxon>
        <taxon>Magnoliopsida</taxon>
        <taxon>eudicotyledons</taxon>
        <taxon>Gunneridae</taxon>
        <taxon>Pentapetalae</taxon>
        <taxon>asterids</taxon>
        <taxon>campanulids</taxon>
        <taxon>Asterales</taxon>
        <taxon>Asteraceae</taxon>
        <taxon>Asteroideae</taxon>
        <taxon>Anthemideae</taxon>
        <taxon>Anthemidinae</taxon>
        <taxon>Tanacetum</taxon>
    </lineage>
</organism>
<evidence type="ECO:0000313" key="1">
    <source>
        <dbReference type="EMBL" id="GJT36384.1"/>
    </source>
</evidence>
<dbReference type="EMBL" id="BQNB010015132">
    <property type="protein sequence ID" value="GJT36384.1"/>
    <property type="molecule type" value="Genomic_DNA"/>
</dbReference>
<dbReference type="Proteomes" id="UP001151760">
    <property type="component" value="Unassembled WGS sequence"/>
</dbReference>
<reference evidence="1" key="1">
    <citation type="journal article" date="2022" name="Int. J. Mol. Sci.">
        <title>Draft Genome of Tanacetum Coccineum: Genomic Comparison of Closely Related Tanacetum-Family Plants.</title>
        <authorList>
            <person name="Yamashiro T."/>
            <person name="Shiraishi A."/>
            <person name="Nakayama K."/>
            <person name="Satake H."/>
        </authorList>
    </citation>
    <scope>NUCLEOTIDE SEQUENCE</scope>
</reference>
<name>A0ABQ5DHU0_9ASTR</name>
<keyword evidence="2" id="KW-1185">Reference proteome</keyword>
<evidence type="ECO:0008006" key="3">
    <source>
        <dbReference type="Google" id="ProtNLM"/>
    </source>
</evidence>